<protein>
    <submittedName>
        <fullName evidence="1">Uncharacterized protein</fullName>
    </submittedName>
</protein>
<proteinExistence type="predicted"/>
<dbReference type="AlphaFoldDB" id="A0A1G2LT15"/>
<gene>
    <name evidence="1" type="ORF">A3G49_06015</name>
</gene>
<reference evidence="1 2" key="1">
    <citation type="journal article" date="2016" name="Nat. Commun.">
        <title>Thousands of microbial genomes shed light on interconnected biogeochemical processes in an aquifer system.</title>
        <authorList>
            <person name="Anantharaman K."/>
            <person name="Brown C.T."/>
            <person name="Hug L.A."/>
            <person name="Sharon I."/>
            <person name="Castelle C.J."/>
            <person name="Probst A.J."/>
            <person name="Thomas B.C."/>
            <person name="Singh A."/>
            <person name="Wilkins M.J."/>
            <person name="Karaoz U."/>
            <person name="Brodie E.L."/>
            <person name="Williams K.H."/>
            <person name="Hubbard S.S."/>
            <person name="Banfield J.F."/>
        </authorList>
    </citation>
    <scope>NUCLEOTIDE SEQUENCE [LARGE SCALE GENOMIC DNA]</scope>
</reference>
<dbReference type="EMBL" id="MHQY01000014">
    <property type="protein sequence ID" value="OHA13992.1"/>
    <property type="molecule type" value="Genomic_DNA"/>
</dbReference>
<dbReference type="Proteomes" id="UP000177171">
    <property type="component" value="Unassembled WGS sequence"/>
</dbReference>
<evidence type="ECO:0000313" key="2">
    <source>
        <dbReference type="Proteomes" id="UP000177171"/>
    </source>
</evidence>
<organism evidence="1 2">
    <name type="scientific">Candidatus Sungbacteria bacterium RIFCSPLOWO2_12_FULL_41_11</name>
    <dbReference type="NCBI Taxonomy" id="1802286"/>
    <lineage>
        <taxon>Bacteria</taxon>
        <taxon>Candidatus Sungiibacteriota</taxon>
    </lineage>
</organism>
<evidence type="ECO:0000313" key="1">
    <source>
        <dbReference type="EMBL" id="OHA13992.1"/>
    </source>
</evidence>
<comment type="caution">
    <text evidence="1">The sequence shown here is derived from an EMBL/GenBank/DDBJ whole genome shotgun (WGS) entry which is preliminary data.</text>
</comment>
<sequence length="238" mass="27533">MCSRYAFGPNRLHYCGPDANREIFSYIKERAGDPGLEILLKAFKTMYPYLRLIADANSIRDPFDNRVVEAYWLGNELLETVEKKKFWRHLLEEQEIKKKIGNKSFEVVANKIKKGGVPNHSFHVLDIWKRTGHLEREHTLESMDSCRISWGKITARNGPFLMVKHEPLLYRDGKLILGSPQTTKIAISLESDRDIEELKTGDLVSIHWGVICEKITPRQAGMLKKYTLRHLELANQTI</sequence>
<dbReference type="InterPro" id="IPR045660">
    <property type="entry name" value="DUF6390"/>
</dbReference>
<dbReference type="Pfam" id="PF19927">
    <property type="entry name" value="DUF6390"/>
    <property type="match status" value="1"/>
</dbReference>
<name>A0A1G2LT15_9BACT</name>
<accession>A0A1G2LT15</accession>